<evidence type="ECO:0000313" key="3">
    <source>
        <dbReference type="EnsemblMetazoa" id="AGAP007764-PA"/>
    </source>
</evidence>
<feature type="domain" description="C2H2-type" evidence="2">
    <location>
        <begin position="65"/>
        <end position="93"/>
    </location>
</feature>
<evidence type="ECO:0000259" key="2">
    <source>
        <dbReference type="PROSITE" id="PS50157"/>
    </source>
</evidence>
<evidence type="ECO:0000313" key="4">
    <source>
        <dbReference type="Proteomes" id="UP000007062"/>
    </source>
</evidence>
<organism evidence="3 4">
    <name type="scientific">Anopheles gambiae</name>
    <name type="common">African malaria mosquito</name>
    <dbReference type="NCBI Taxonomy" id="7165"/>
    <lineage>
        <taxon>Eukaryota</taxon>
        <taxon>Metazoa</taxon>
        <taxon>Ecdysozoa</taxon>
        <taxon>Arthropoda</taxon>
        <taxon>Hexapoda</taxon>
        <taxon>Insecta</taxon>
        <taxon>Pterygota</taxon>
        <taxon>Neoptera</taxon>
        <taxon>Endopterygota</taxon>
        <taxon>Diptera</taxon>
        <taxon>Nematocera</taxon>
        <taxon>Culicoidea</taxon>
        <taxon>Culicidae</taxon>
        <taxon>Anophelinae</taxon>
        <taxon>Anopheles</taxon>
    </lineage>
</organism>
<keyword evidence="1" id="KW-0479">Metal-binding</keyword>
<dbReference type="VEuPathDB" id="VectorBase:AGAMI1_009008"/>
<sequence>MPRSLLSQRYNDDLFRVKQHYDAEFCRLFWNPFADTEDDNLRAKSTYKPKGTRKKMRKVAEGGKHRCYQCRSIFRWPSDLKYHIAFSHNGEQLNVCPEATCGQNFQFPFQLVNHQRTFGHHDWQIVCTVCNKLFGSQRFLSRHTQLACNRYKQEQQEQGQDSANM</sequence>
<dbReference type="InterPro" id="IPR013087">
    <property type="entry name" value="Znf_C2H2_type"/>
</dbReference>
<dbReference type="Gene3D" id="3.30.160.60">
    <property type="entry name" value="Classic Zinc Finger"/>
    <property type="match status" value="1"/>
</dbReference>
<reference evidence="3 4" key="2">
    <citation type="journal article" date="2004" name="Trends Parasitol.">
        <title>The Anopheles gambiae genome: an update.</title>
        <authorList>
            <person name="Mongin E."/>
            <person name="Louis C."/>
            <person name="Holt R.A."/>
            <person name="Birney E."/>
            <person name="Collins F.H."/>
        </authorList>
    </citation>
    <scope>NUCLEOTIDE SEQUENCE [LARGE SCALE GENOMIC DNA]</scope>
    <source>
        <strain evidence="3 4">PEST</strain>
    </source>
</reference>
<evidence type="ECO:0000256" key="1">
    <source>
        <dbReference type="PROSITE-ProRule" id="PRU00042"/>
    </source>
</evidence>
<keyword evidence="4" id="KW-1185">Reference proteome</keyword>
<dbReference type="AlphaFoldDB" id="A0A1S4GW62"/>
<accession>A0A1S4GW62</accession>
<dbReference type="Proteomes" id="UP000007062">
    <property type="component" value="Chromosome 3R"/>
</dbReference>
<dbReference type="PROSITE" id="PS00028">
    <property type="entry name" value="ZINC_FINGER_C2H2_1"/>
    <property type="match status" value="2"/>
</dbReference>
<dbReference type="GO" id="GO:0008270">
    <property type="term" value="F:zinc ion binding"/>
    <property type="evidence" value="ECO:0007669"/>
    <property type="project" value="UniProtKB-KW"/>
</dbReference>
<dbReference type="PROSITE" id="PS50157">
    <property type="entry name" value="ZINC_FINGER_C2H2_2"/>
    <property type="match status" value="1"/>
</dbReference>
<protein>
    <submittedName>
        <fullName evidence="3">C2H2-type domain-containing protein</fullName>
    </submittedName>
</protein>
<name>A0A1S4GW62_ANOGA</name>
<dbReference type="EnsemblMetazoa" id="AGAP007764-RA">
    <property type="protein sequence ID" value="AGAP007764-PA"/>
    <property type="gene ID" value="AGAP007764"/>
</dbReference>
<reference evidence="3 4" key="1">
    <citation type="journal article" date="2002" name="Science">
        <title>The genome sequence of the malaria mosquito Anopheles gambiae.</title>
        <authorList>
            <person name="Holt R.A."/>
            <person name="Subramanian G.M."/>
            <person name="Halpern A."/>
            <person name="Sutton G.G."/>
            <person name="Charlab R."/>
            <person name="Nusskern D.R."/>
            <person name="Wincker P."/>
            <person name="Clark A.G."/>
            <person name="Ribeiro J.M."/>
            <person name="Wides R."/>
            <person name="Salzberg S.L."/>
            <person name="Loftus B."/>
            <person name="Yandell M."/>
            <person name="Majoros W.H."/>
            <person name="Rusch D.B."/>
            <person name="Lai Z."/>
            <person name="Kraft C.L."/>
            <person name="Abril J.F."/>
            <person name="Anthouard V."/>
            <person name="Arensburger P."/>
            <person name="Atkinson P.W."/>
            <person name="Baden H."/>
            <person name="de Berardinis V."/>
            <person name="Baldwin D."/>
            <person name="Benes V."/>
            <person name="Biedler J."/>
            <person name="Blass C."/>
            <person name="Bolanos R."/>
            <person name="Boscus D."/>
            <person name="Barnstead M."/>
            <person name="Cai S."/>
            <person name="Center A."/>
            <person name="Chaturverdi K."/>
            <person name="Christophides G.K."/>
            <person name="Chrystal M.A."/>
            <person name="Clamp M."/>
            <person name="Cravchik A."/>
            <person name="Curwen V."/>
            <person name="Dana A."/>
            <person name="Delcher A."/>
            <person name="Dew I."/>
            <person name="Evans C.A."/>
            <person name="Flanigan M."/>
            <person name="Grundschober-Freimoser A."/>
            <person name="Friedli L."/>
            <person name="Gu Z."/>
            <person name="Guan P."/>
            <person name="Guigo R."/>
            <person name="Hillenmeyer M.E."/>
            <person name="Hladun S.L."/>
            <person name="Hogan J.R."/>
            <person name="Hong Y.S."/>
            <person name="Hoover J."/>
            <person name="Jaillon O."/>
            <person name="Ke Z."/>
            <person name="Kodira C."/>
            <person name="Kokoza E."/>
            <person name="Koutsos A."/>
            <person name="Letunic I."/>
            <person name="Levitsky A."/>
            <person name="Liang Y."/>
            <person name="Lin J.J."/>
            <person name="Lobo N.F."/>
            <person name="Lopez J.R."/>
            <person name="Malek J.A."/>
            <person name="McIntosh T.C."/>
            <person name="Meister S."/>
            <person name="Miller J."/>
            <person name="Mobarry C."/>
            <person name="Mongin E."/>
            <person name="Murphy S.D."/>
            <person name="O'Brochta D.A."/>
            <person name="Pfannkoch C."/>
            <person name="Qi R."/>
            <person name="Regier M.A."/>
            <person name="Remington K."/>
            <person name="Shao H."/>
            <person name="Sharakhova M.V."/>
            <person name="Sitter C.D."/>
            <person name="Shetty J."/>
            <person name="Smith T.J."/>
            <person name="Strong R."/>
            <person name="Sun J."/>
            <person name="Thomasova D."/>
            <person name="Ton L.Q."/>
            <person name="Topalis P."/>
            <person name="Tu Z."/>
            <person name="Unger M.F."/>
            <person name="Walenz B."/>
            <person name="Wang A."/>
            <person name="Wang J."/>
            <person name="Wang M."/>
            <person name="Wang X."/>
            <person name="Woodford K.J."/>
            <person name="Wortman J.R."/>
            <person name="Wu M."/>
            <person name="Yao A."/>
            <person name="Zdobnov E.M."/>
            <person name="Zhang H."/>
            <person name="Zhao Q."/>
            <person name="Zhao S."/>
            <person name="Zhu S.C."/>
            <person name="Zhimulev I."/>
            <person name="Coluzzi M."/>
            <person name="della Torre A."/>
            <person name="Roth C.W."/>
            <person name="Louis C."/>
            <person name="Kalush F."/>
            <person name="Mural R.J."/>
            <person name="Myers E.W."/>
            <person name="Adams M.D."/>
            <person name="Smith H.O."/>
            <person name="Broder S."/>
            <person name="Gardner M.J."/>
            <person name="Fraser C.M."/>
            <person name="Birney E."/>
            <person name="Bork P."/>
            <person name="Brey P.T."/>
            <person name="Venter J.C."/>
            <person name="Weissenbach J."/>
            <person name="Kafatos F.C."/>
            <person name="Collins F.H."/>
            <person name="Hoffman S.L."/>
        </authorList>
    </citation>
    <scope>NUCLEOTIDE SEQUENCE [LARGE SCALE GENOMIC DNA]</scope>
    <source>
        <strain evidence="3 4">PEST</strain>
    </source>
</reference>
<dbReference type="HOGENOM" id="CLU_2173114_0_0_1"/>
<proteinExistence type="predicted"/>
<dbReference type="InterPro" id="IPR036236">
    <property type="entry name" value="Znf_C2H2_sf"/>
</dbReference>
<reference evidence="3" key="3">
    <citation type="submission" date="2020-05" db="UniProtKB">
        <authorList>
            <consortium name="EnsemblMetazoa"/>
        </authorList>
    </citation>
    <scope>IDENTIFICATION</scope>
    <source>
        <strain evidence="3">PEST</strain>
    </source>
</reference>
<keyword evidence="1" id="KW-0862">Zinc</keyword>
<dbReference type="SUPFAM" id="SSF57667">
    <property type="entry name" value="beta-beta-alpha zinc fingers"/>
    <property type="match status" value="1"/>
</dbReference>
<keyword evidence="1" id="KW-0863">Zinc-finger</keyword>
<dbReference type="EMBL" id="AAAB01008964">
    <property type="status" value="NOT_ANNOTATED_CDS"/>
    <property type="molecule type" value="Genomic_DNA"/>
</dbReference>
<dbReference type="SMART" id="SM00355">
    <property type="entry name" value="ZnF_C2H2"/>
    <property type="match status" value="3"/>
</dbReference>